<comment type="caution">
    <text evidence="1">The sequence shown here is derived from an EMBL/GenBank/DDBJ whole genome shotgun (WGS) entry which is preliminary data.</text>
</comment>
<keyword evidence="2" id="KW-1185">Reference proteome</keyword>
<proteinExistence type="predicted"/>
<evidence type="ECO:0000313" key="2">
    <source>
        <dbReference type="Proteomes" id="UP001054252"/>
    </source>
</evidence>
<protein>
    <submittedName>
        <fullName evidence="1">Uncharacterized protein</fullName>
    </submittedName>
</protein>
<name>A0AAV5IM37_9ROSI</name>
<dbReference type="EMBL" id="BPVZ01000015">
    <property type="protein sequence ID" value="GKV00198.1"/>
    <property type="molecule type" value="Genomic_DNA"/>
</dbReference>
<accession>A0AAV5IM37</accession>
<sequence length="55" mass="6314">MLGLSYPRPTVGLLQEYKGHTCKVSMPYLEFAIFINADMQSFLNVIQNGLLPYQY</sequence>
<dbReference type="AlphaFoldDB" id="A0AAV5IM37"/>
<organism evidence="1 2">
    <name type="scientific">Rubroshorea leprosula</name>
    <dbReference type="NCBI Taxonomy" id="152421"/>
    <lineage>
        <taxon>Eukaryota</taxon>
        <taxon>Viridiplantae</taxon>
        <taxon>Streptophyta</taxon>
        <taxon>Embryophyta</taxon>
        <taxon>Tracheophyta</taxon>
        <taxon>Spermatophyta</taxon>
        <taxon>Magnoliopsida</taxon>
        <taxon>eudicotyledons</taxon>
        <taxon>Gunneridae</taxon>
        <taxon>Pentapetalae</taxon>
        <taxon>rosids</taxon>
        <taxon>malvids</taxon>
        <taxon>Malvales</taxon>
        <taxon>Dipterocarpaceae</taxon>
        <taxon>Rubroshorea</taxon>
    </lineage>
</organism>
<gene>
    <name evidence="1" type="ORF">SLEP1_g12931</name>
</gene>
<evidence type="ECO:0000313" key="1">
    <source>
        <dbReference type="EMBL" id="GKV00198.1"/>
    </source>
</evidence>
<reference evidence="1 2" key="1">
    <citation type="journal article" date="2021" name="Commun. Biol.">
        <title>The genome of Shorea leprosula (Dipterocarpaceae) highlights the ecological relevance of drought in aseasonal tropical rainforests.</title>
        <authorList>
            <person name="Ng K.K.S."/>
            <person name="Kobayashi M.J."/>
            <person name="Fawcett J.A."/>
            <person name="Hatakeyama M."/>
            <person name="Paape T."/>
            <person name="Ng C.H."/>
            <person name="Ang C.C."/>
            <person name="Tnah L.H."/>
            <person name="Lee C.T."/>
            <person name="Nishiyama T."/>
            <person name="Sese J."/>
            <person name="O'Brien M.J."/>
            <person name="Copetti D."/>
            <person name="Mohd Noor M.I."/>
            <person name="Ong R.C."/>
            <person name="Putra M."/>
            <person name="Sireger I.Z."/>
            <person name="Indrioko S."/>
            <person name="Kosugi Y."/>
            <person name="Izuno A."/>
            <person name="Isagi Y."/>
            <person name="Lee S.L."/>
            <person name="Shimizu K.K."/>
        </authorList>
    </citation>
    <scope>NUCLEOTIDE SEQUENCE [LARGE SCALE GENOMIC DNA]</scope>
    <source>
        <strain evidence="1">214</strain>
    </source>
</reference>
<dbReference type="Proteomes" id="UP001054252">
    <property type="component" value="Unassembled WGS sequence"/>
</dbReference>